<evidence type="ECO:0000313" key="5">
    <source>
        <dbReference type="EMBL" id="KAB8179312.1"/>
    </source>
</evidence>
<name>A0A508AG47_9GAMM</name>
<organism evidence="5 6">
    <name type="scientific">Marilutibacter maris</name>
    <dbReference type="NCBI Taxonomy" id="1605891"/>
    <lineage>
        <taxon>Bacteria</taxon>
        <taxon>Pseudomonadati</taxon>
        <taxon>Pseudomonadota</taxon>
        <taxon>Gammaproteobacteria</taxon>
        <taxon>Lysobacterales</taxon>
        <taxon>Lysobacteraceae</taxon>
        <taxon>Marilutibacter</taxon>
    </lineage>
</organism>
<dbReference type="GO" id="GO:0005524">
    <property type="term" value="F:ATP binding"/>
    <property type="evidence" value="ECO:0007669"/>
    <property type="project" value="UniProtKB-KW"/>
</dbReference>
<evidence type="ECO:0000256" key="3">
    <source>
        <dbReference type="ARBA" id="ARBA00022741"/>
    </source>
</evidence>
<dbReference type="InterPro" id="IPR027417">
    <property type="entry name" value="P-loop_NTPase"/>
</dbReference>
<evidence type="ECO:0000256" key="4">
    <source>
        <dbReference type="ARBA" id="ARBA00022840"/>
    </source>
</evidence>
<evidence type="ECO:0000256" key="1">
    <source>
        <dbReference type="ARBA" id="ARBA00005417"/>
    </source>
</evidence>
<evidence type="ECO:0000256" key="2">
    <source>
        <dbReference type="ARBA" id="ARBA00022448"/>
    </source>
</evidence>
<keyword evidence="4 5" id="KW-0067">ATP-binding</keyword>
<dbReference type="CDD" id="cd03220">
    <property type="entry name" value="ABC_KpsT_Wzt"/>
    <property type="match status" value="1"/>
</dbReference>
<keyword evidence="3" id="KW-0547">Nucleotide-binding</keyword>
<dbReference type="InterPro" id="IPR003593">
    <property type="entry name" value="AAA+_ATPase"/>
</dbReference>
<dbReference type="InterPro" id="IPR015860">
    <property type="entry name" value="ABC_transpr_TagH-like"/>
</dbReference>
<dbReference type="Gene3D" id="3.40.50.300">
    <property type="entry name" value="P-loop containing nucleotide triphosphate hydrolases"/>
    <property type="match status" value="1"/>
</dbReference>
<dbReference type="RefSeq" id="WP_141482649.1">
    <property type="nucleotide sequence ID" value="NZ_VICD02000219.1"/>
</dbReference>
<reference evidence="5 6" key="1">
    <citation type="submission" date="2019-10" db="EMBL/GenBank/DDBJ databases">
        <title>Lysobacter alkalisoli sp. nov., isolated from saline-alkaline soil.</title>
        <authorList>
            <person name="Sun J.-Q."/>
        </authorList>
    </citation>
    <scope>NUCLEOTIDE SEQUENCE [LARGE SCALE GENOMIC DNA]</scope>
    <source>
        <strain evidence="5 6">KCTC 42381</strain>
    </source>
</reference>
<comment type="similarity">
    <text evidence="1">Belongs to the ABC transporter superfamily.</text>
</comment>
<dbReference type="PROSITE" id="PS50893">
    <property type="entry name" value="ABC_TRANSPORTER_2"/>
    <property type="match status" value="1"/>
</dbReference>
<dbReference type="SMART" id="SM00382">
    <property type="entry name" value="AAA"/>
    <property type="match status" value="1"/>
</dbReference>
<gene>
    <name evidence="5" type="ORF">FKV24_012840</name>
</gene>
<accession>A0A508AG47</accession>
<sequence length="357" mass="39366">MYLRADSVSLYFPAKGIDTSHSSLHGAEHPRLGGSPVRYNGGTWIRALDNISLSLTSGQRLGLIGHNGSGKSTLLRTLAGLYHPQRGQVTSQGRVSGIFNMTIGFRQEATGYRNIVLKGLMARRSRREIDAVVSEIADFTGLGPYLDMPLRTYSQGMALRLAFAITTTFAHDILIMDEWIGAGDAEFQEKVVNRMNSVLEAAHICVVASHNNSLLRRVTDECLWLEDGRIRAYGSTSEVLEAYEDETRSQRLLLEEASRQPRLPIPDGVLKLRELPCTSSPDPASTKVQLIWNVARFNVSRTRLAVRLANGEEKLIGTGPADGERTLGAWIRAGMEFRLYDDFDGELLGSVTTSQDA</sequence>
<dbReference type="InterPro" id="IPR050683">
    <property type="entry name" value="Bact_Polysacc_Export_ATP-bd"/>
</dbReference>
<dbReference type="PANTHER" id="PTHR46743:SF2">
    <property type="entry name" value="TEICHOIC ACIDS EXPORT ATP-BINDING PROTEIN TAGH"/>
    <property type="match status" value="1"/>
</dbReference>
<protein>
    <submittedName>
        <fullName evidence="5">ATP-binding cassette domain-containing protein</fullName>
    </submittedName>
</protein>
<dbReference type="PANTHER" id="PTHR46743">
    <property type="entry name" value="TEICHOIC ACIDS EXPORT ATP-BINDING PROTEIN TAGH"/>
    <property type="match status" value="1"/>
</dbReference>
<evidence type="ECO:0000313" key="6">
    <source>
        <dbReference type="Proteomes" id="UP000320431"/>
    </source>
</evidence>
<dbReference type="GO" id="GO:0140359">
    <property type="term" value="F:ABC-type transporter activity"/>
    <property type="evidence" value="ECO:0007669"/>
    <property type="project" value="InterPro"/>
</dbReference>
<dbReference type="InterPro" id="IPR003439">
    <property type="entry name" value="ABC_transporter-like_ATP-bd"/>
</dbReference>
<dbReference type="Proteomes" id="UP000320431">
    <property type="component" value="Unassembled WGS sequence"/>
</dbReference>
<dbReference type="GO" id="GO:0016020">
    <property type="term" value="C:membrane"/>
    <property type="evidence" value="ECO:0007669"/>
    <property type="project" value="InterPro"/>
</dbReference>
<dbReference type="GO" id="GO:0016887">
    <property type="term" value="F:ATP hydrolysis activity"/>
    <property type="evidence" value="ECO:0007669"/>
    <property type="project" value="InterPro"/>
</dbReference>
<dbReference type="EMBL" id="VICD02000219">
    <property type="protein sequence ID" value="KAB8179312.1"/>
    <property type="molecule type" value="Genomic_DNA"/>
</dbReference>
<proteinExistence type="inferred from homology"/>
<dbReference type="Pfam" id="PF00005">
    <property type="entry name" value="ABC_tran"/>
    <property type="match status" value="1"/>
</dbReference>
<comment type="caution">
    <text evidence="5">The sequence shown here is derived from an EMBL/GenBank/DDBJ whole genome shotgun (WGS) entry which is preliminary data.</text>
</comment>
<keyword evidence="2" id="KW-0813">Transport</keyword>
<dbReference type="SUPFAM" id="SSF52540">
    <property type="entry name" value="P-loop containing nucleoside triphosphate hydrolases"/>
    <property type="match status" value="1"/>
</dbReference>
<dbReference type="AlphaFoldDB" id="A0A508AG47"/>